<sequence length="60" mass="6785">MLNLLLEVQKNNSSVQHGEDVCLALTKIQIALNKTRYPDYLIFCEDLPCENTCNSQQLAS</sequence>
<gene>
    <name evidence="1" type="ORF">CIRG_02260</name>
</gene>
<protein>
    <submittedName>
        <fullName evidence="1">Uncharacterized protein</fullName>
    </submittedName>
</protein>
<dbReference type="AlphaFoldDB" id="A0A0J6Y0H3"/>
<proteinExistence type="predicted"/>
<name>A0A0J6Y0H3_COCIT</name>
<evidence type="ECO:0000313" key="1">
    <source>
        <dbReference type="EMBL" id="KMP02121.1"/>
    </source>
</evidence>
<reference evidence="2" key="1">
    <citation type="journal article" date="2010" name="Genome Res.">
        <title>Population genomic sequencing of Coccidioides fungi reveals recent hybridization and transposon control.</title>
        <authorList>
            <person name="Neafsey D.E."/>
            <person name="Barker B.M."/>
            <person name="Sharpton T.J."/>
            <person name="Stajich J.E."/>
            <person name="Park D.J."/>
            <person name="Whiston E."/>
            <person name="Hung C.-Y."/>
            <person name="McMahan C."/>
            <person name="White J."/>
            <person name="Sykes S."/>
            <person name="Heiman D."/>
            <person name="Young S."/>
            <person name="Zeng Q."/>
            <person name="Abouelleil A."/>
            <person name="Aftuck L."/>
            <person name="Bessette D."/>
            <person name="Brown A."/>
            <person name="FitzGerald M."/>
            <person name="Lui A."/>
            <person name="Macdonald J.P."/>
            <person name="Priest M."/>
            <person name="Orbach M.J."/>
            <person name="Galgiani J.N."/>
            <person name="Kirkland T.N."/>
            <person name="Cole G.T."/>
            <person name="Birren B.W."/>
            <person name="Henn M.R."/>
            <person name="Taylor J.W."/>
            <person name="Rounsley S.D."/>
        </authorList>
    </citation>
    <scope>NUCLEOTIDE SEQUENCE [LARGE SCALE GENOMIC DNA]</scope>
    <source>
        <strain evidence="2">RMSCC 2394</strain>
    </source>
</reference>
<evidence type="ECO:0000313" key="2">
    <source>
        <dbReference type="Proteomes" id="UP000054565"/>
    </source>
</evidence>
<dbReference type="Proteomes" id="UP000054565">
    <property type="component" value="Unassembled WGS sequence"/>
</dbReference>
<organism evidence="1 2">
    <name type="scientific">Coccidioides immitis RMSCC 2394</name>
    <dbReference type="NCBI Taxonomy" id="404692"/>
    <lineage>
        <taxon>Eukaryota</taxon>
        <taxon>Fungi</taxon>
        <taxon>Dikarya</taxon>
        <taxon>Ascomycota</taxon>
        <taxon>Pezizomycotina</taxon>
        <taxon>Eurotiomycetes</taxon>
        <taxon>Eurotiomycetidae</taxon>
        <taxon>Onygenales</taxon>
        <taxon>Onygenaceae</taxon>
        <taxon>Coccidioides</taxon>
    </lineage>
</organism>
<dbReference type="EMBL" id="DS028093">
    <property type="protein sequence ID" value="KMP02121.1"/>
    <property type="molecule type" value="Genomic_DNA"/>
</dbReference>
<accession>A0A0J6Y0H3</accession>